<protein>
    <submittedName>
        <fullName evidence="1">Uncharacterized protein</fullName>
    </submittedName>
</protein>
<gene>
    <name evidence="2" type="ORF">MM415A01721_0022</name>
    <name evidence="1" type="ORF">MM415B01643_0014</name>
</gene>
<name>A0A6M3IJV2_9ZZZZ</name>
<dbReference type="AlphaFoldDB" id="A0A6M3IJV2"/>
<accession>A0A6M3IJV2</accession>
<sequence length="132" mass="14586">MSNDTIGRAIGVVEQNLSITNSREEKVQIRIKFDFSTATNNEIIGWAVSNRVIAFQRPARALSVDELHSLNNTTIIATEAGKKVKSREEKINDLVNAGLPMQLAVFAVDNPSKFNEVVDNLDTTTVDNNEVE</sequence>
<reference evidence="1" key="1">
    <citation type="submission" date="2020-03" db="EMBL/GenBank/DDBJ databases">
        <title>The deep terrestrial virosphere.</title>
        <authorList>
            <person name="Holmfeldt K."/>
            <person name="Nilsson E."/>
            <person name="Simone D."/>
            <person name="Lopez-Fernandez M."/>
            <person name="Wu X."/>
            <person name="de Brujin I."/>
            <person name="Lundin D."/>
            <person name="Andersson A."/>
            <person name="Bertilsson S."/>
            <person name="Dopson M."/>
        </authorList>
    </citation>
    <scope>NUCLEOTIDE SEQUENCE</scope>
    <source>
        <strain evidence="2">MM415A01721</strain>
        <strain evidence="1">MM415B01643</strain>
    </source>
</reference>
<organism evidence="1">
    <name type="scientific">viral metagenome</name>
    <dbReference type="NCBI Taxonomy" id="1070528"/>
    <lineage>
        <taxon>unclassified sequences</taxon>
        <taxon>metagenomes</taxon>
        <taxon>organismal metagenomes</taxon>
    </lineage>
</organism>
<dbReference type="EMBL" id="MT142179">
    <property type="protein sequence ID" value="QJA75702.1"/>
    <property type="molecule type" value="Genomic_DNA"/>
</dbReference>
<evidence type="ECO:0000313" key="2">
    <source>
        <dbReference type="EMBL" id="QJA75702.1"/>
    </source>
</evidence>
<dbReference type="EMBL" id="MT141272">
    <property type="protein sequence ID" value="QJA57418.1"/>
    <property type="molecule type" value="Genomic_DNA"/>
</dbReference>
<evidence type="ECO:0000313" key="1">
    <source>
        <dbReference type="EMBL" id="QJA57418.1"/>
    </source>
</evidence>
<proteinExistence type="predicted"/>